<organism evidence="1 2">
    <name type="scientific">Solea senegalensis</name>
    <name type="common">Senegalese sole</name>
    <dbReference type="NCBI Taxonomy" id="28829"/>
    <lineage>
        <taxon>Eukaryota</taxon>
        <taxon>Metazoa</taxon>
        <taxon>Chordata</taxon>
        <taxon>Craniata</taxon>
        <taxon>Vertebrata</taxon>
        <taxon>Euteleostomi</taxon>
        <taxon>Actinopterygii</taxon>
        <taxon>Neopterygii</taxon>
        <taxon>Teleostei</taxon>
        <taxon>Neoteleostei</taxon>
        <taxon>Acanthomorphata</taxon>
        <taxon>Carangaria</taxon>
        <taxon>Pleuronectiformes</taxon>
        <taxon>Pleuronectoidei</taxon>
        <taxon>Soleidae</taxon>
        <taxon>Solea</taxon>
    </lineage>
</organism>
<proteinExistence type="predicted"/>
<gene>
    <name evidence="1" type="ORF">JOB18_004730</name>
</gene>
<dbReference type="Proteomes" id="UP000693946">
    <property type="component" value="Linkage Group LG6"/>
</dbReference>
<dbReference type="AlphaFoldDB" id="A0AAV6Q9R0"/>
<protein>
    <submittedName>
        <fullName evidence="1">Uncharacterized protein</fullName>
    </submittedName>
</protein>
<reference evidence="1 2" key="1">
    <citation type="journal article" date="2021" name="Sci. Rep.">
        <title>Chromosome anchoring in Senegalese sole (Solea senegalensis) reveals sex-associated markers and genome rearrangements in flatfish.</title>
        <authorList>
            <person name="Guerrero-Cozar I."/>
            <person name="Gomez-Garrido J."/>
            <person name="Berbel C."/>
            <person name="Martinez-Blanch J.F."/>
            <person name="Alioto T."/>
            <person name="Claros M.G."/>
            <person name="Gagnaire P.A."/>
            <person name="Manchado M."/>
        </authorList>
    </citation>
    <scope>NUCLEOTIDE SEQUENCE [LARGE SCALE GENOMIC DNA]</scope>
    <source>
        <strain evidence="1">Sse05_10M</strain>
    </source>
</reference>
<keyword evidence="2" id="KW-1185">Reference proteome</keyword>
<comment type="caution">
    <text evidence="1">The sequence shown here is derived from an EMBL/GenBank/DDBJ whole genome shotgun (WGS) entry which is preliminary data.</text>
</comment>
<dbReference type="EMBL" id="JAGKHQ010000018">
    <property type="protein sequence ID" value="KAG7485183.1"/>
    <property type="molecule type" value="Genomic_DNA"/>
</dbReference>
<evidence type="ECO:0000313" key="1">
    <source>
        <dbReference type="EMBL" id="KAG7485183.1"/>
    </source>
</evidence>
<sequence length="177" mass="20700">MEWKQTLCCNSYHQVVLWQSKYDHVHKHDSPSSCRFQRGNILWMIVGMHDTEGHSFFMPVQRWLRLMEKEFLFRRSSFSWKLVVFRSCDISTLNTYQDSSIVNRWETKRRDRSALYLTGAYSVSLIWLNNTPWLGYSTTRSRPERPLPPCPASHLPASHLLPFTACGSASLQRGKSA</sequence>
<accession>A0AAV6Q9R0</accession>
<evidence type="ECO:0000313" key="2">
    <source>
        <dbReference type="Proteomes" id="UP000693946"/>
    </source>
</evidence>
<name>A0AAV6Q9R0_SOLSE</name>